<reference evidence="4" key="1">
    <citation type="submission" date="2016-10" db="EMBL/GenBank/DDBJ databases">
        <authorList>
            <person name="Varghese N."/>
            <person name="Submissions S."/>
        </authorList>
    </citation>
    <scope>NUCLEOTIDE SEQUENCE [LARGE SCALE GENOMIC DNA]</scope>
    <source>
        <strain evidence="4">ATCC 25963</strain>
    </source>
</reference>
<dbReference type="PROSITE" id="PS51257">
    <property type="entry name" value="PROKAR_LIPOPROTEIN"/>
    <property type="match status" value="1"/>
</dbReference>
<name>A0A1I1TEI5_9BACT</name>
<feature type="region of interest" description="Disordered" evidence="1">
    <location>
        <begin position="434"/>
        <end position="454"/>
    </location>
</feature>
<evidence type="ECO:0000256" key="1">
    <source>
        <dbReference type="SAM" id="MobiDB-lite"/>
    </source>
</evidence>
<evidence type="ECO:0000313" key="3">
    <source>
        <dbReference type="EMBL" id="SFD55558.1"/>
    </source>
</evidence>
<feature type="region of interest" description="Disordered" evidence="1">
    <location>
        <begin position="26"/>
        <end position="91"/>
    </location>
</feature>
<evidence type="ECO:0000256" key="2">
    <source>
        <dbReference type="SAM" id="SignalP"/>
    </source>
</evidence>
<proteinExistence type="predicted"/>
<organism evidence="3 4">
    <name type="scientific">Nannocystis exedens</name>
    <dbReference type="NCBI Taxonomy" id="54"/>
    <lineage>
        <taxon>Bacteria</taxon>
        <taxon>Pseudomonadati</taxon>
        <taxon>Myxococcota</taxon>
        <taxon>Polyangia</taxon>
        <taxon>Nannocystales</taxon>
        <taxon>Nannocystaceae</taxon>
        <taxon>Nannocystis</taxon>
    </lineage>
</organism>
<dbReference type="RefSeq" id="WP_096334191.1">
    <property type="nucleotide sequence ID" value="NZ_FOMX01000002.1"/>
</dbReference>
<dbReference type="AlphaFoldDB" id="A0A1I1TEI5"/>
<keyword evidence="2" id="KW-0732">Signal</keyword>
<feature type="chain" id="PRO_5011669864" evidence="2">
    <location>
        <begin position="21"/>
        <end position="454"/>
    </location>
</feature>
<dbReference type="OrthoDB" id="5496145at2"/>
<dbReference type="EMBL" id="FOMX01000002">
    <property type="protein sequence ID" value="SFD55558.1"/>
    <property type="molecule type" value="Genomic_DNA"/>
</dbReference>
<feature type="signal peptide" evidence="2">
    <location>
        <begin position="1"/>
        <end position="20"/>
    </location>
</feature>
<accession>A0A1I1TEI5</accession>
<dbReference type="Proteomes" id="UP000199400">
    <property type="component" value="Unassembled WGS sequence"/>
</dbReference>
<feature type="compositionally biased region" description="Low complexity" evidence="1">
    <location>
        <begin position="31"/>
        <end position="48"/>
    </location>
</feature>
<protein>
    <submittedName>
        <fullName evidence="3">Lamin Tail Domain</fullName>
    </submittedName>
</protein>
<evidence type="ECO:0000313" key="4">
    <source>
        <dbReference type="Proteomes" id="UP000199400"/>
    </source>
</evidence>
<keyword evidence="4" id="KW-1185">Reference proteome</keyword>
<gene>
    <name evidence="3" type="ORF">SAMN02745121_00589</name>
</gene>
<sequence>MHPRHLVSPLLVFAFATACGAWSPQPAGVPTDTSTSSSGSSGDGTSTTVEASTWPSLTDWGASPVDLGLPEPTSTFGTGSGGPVLTDTGGEPSIDLSVLRITEVMADPDGKDGGVTSPEFVEIAHVGDTPLTLGGLIVAARSWPELWMGDLGIGGEVLHPGERLLLLRYASPADLPVPSVLREGEVLRAAFADSGGLRNDDGAVGLRDQDGNLGDAVLYGAAQPAPFDDPALWSGPPAAVPGAGESLCRVDPAVDNHGAGDWIACVPSPGDLPDPGDDDSTGDPPLPATLAIVEVLSNPPGPASTEKHAEFVEVVNLGPGAVDLAAFTLADAIDPGAPGADPLLYVSGDGGCAPSTCLAPGRKALLVGSLYEGPVGDALVLRTDDNALANAGLGNFEAVALRDELGELRSSYRAWPDPLAAPDPATQEAALVRAAPEAPDAPESWDFAAPSPGL</sequence>